<keyword evidence="4" id="KW-1185">Reference proteome</keyword>
<accession>A0A839UKJ0</accession>
<evidence type="ECO:0000313" key="4">
    <source>
        <dbReference type="Proteomes" id="UP000559987"/>
    </source>
</evidence>
<dbReference type="Proteomes" id="UP000559987">
    <property type="component" value="Unassembled WGS sequence"/>
</dbReference>
<sequence length="123" mass="13762">MSDSQSNNEKMPPENVKSSSSTTSDTGEFEAIKGNVLSPDHWIRLFFMILFGFVLQVASLVVGVVVVLQFLFALLTGSDNENLRSFGASLTRYIADTLKFLTYNSEDKPFPFADWPFPDEPKD</sequence>
<evidence type="ECO:0008006" key="5">
    <source>
        <dbReference type="Google" id="ProtNLM"/>
    </source>
</evidence>
<evidence type="ECO:0000256" key="1">
    <source>
        <dbReference type="SAM" id="MobiDB-lite"/>
    </source>
</evidence>
<name>A0A839UKJ0_9GAMM</name>
<dbReference type="Pfam" id="PF14333">
    <property type="entry name" value="DUF4389"/>
    <property type="match status" value="1"/>
</dbReference>
<dbReference type="RefSeq" id="WP_246341226.1">
    <property type="nucleotide sequence ID" value="NZ_JACHXZ010000002.1"/>
</dbReference>
<proteinExistence type="predicted"/>
<keyword evidence="2" id="KW-0472">Membrane</keyword>
<dbReference type="InterPro" id="IPR025498">
    <property type="entry name" value="DUF4389"/>
</dbReference>
<keyword evidence="2" id="KW-0812">Transmembrane</keyword>
<protein>
    <recommendedName>
        <fullName evidence="5">DUF4389 domain-containing protein</fullName>
    </recommendedName>
</protein>
<comment type="caution">
    <text evidence="3">The sequence shown here is derived from an EMBL/GenBank/DDBJ whole genome shotgun (WGS) entry which is preliminary data.</text>
</comment>
<evidence type="ECO:0000313" key="3">
    <source>
        <dbReference type="EMBL" id="MBB3168634.1"/>
    </source>
</evidence>
<evidence type="ECO:0000256" key="2">
    <source>
        <dbReference type="SAM" id="Phobius"/>
    </source>
</evidence>
<organism evidence="3 4">
    <name type="scientific">Simiduia aestuariiviva</name>
    <dbReference type="NCBI Taxonomy" id="1510459"/>
    <lineage>
        <taxon>Bacteria</taxon>
        <taxon>Pseudomonadati</taxon>
        <taxon>Pseudomonadota</taxon>
        <taxon>Gammaproteobacteria</taxon>
        <taxon>Cellvibrionales</taxon>
        <taxon>Cellvibrionaceae</taxon>
        <taxon>Simiduia</taxon>
    </lineage>
</organism>
<feature type="compositionally biased region" description="Polar residues" evidence="1">
    <location>
        <begin position="16"/>
        <end position="26"/>
    </location>
</feature>
<reference evidence="3 4" key="1">
    <citation type="submission" date="2020-08" db="EMBL/GenBank/DDBJ databases">
        <title>Genomic Encyclopedia of Type Strains, Phase III (KMG-III): the genomes of soil and plant-associated and newly described type strains.</title>
        <authorList>
            <person name="Whitman W."/>
        </authorList>
    </citation>
    <scope>NUCLEOTIDE SEQUENCE [LARGE SCALE GENOMIC DNA]</scope>
    <source>
        <strain evidence="3 4">CECT 8571</strain>
    </source>
</reference>
<dbReference type="EMBL" id="JACHXZ010000002">
    <property type="protein sequence ID" value="MBB3168634.1"/>
    <property type="molecule type" value="Genomic_DNA"/>
</dbReference>
<gene>
    <name evidence="3" type="ORF">FHS30_001818</name>
</gene>
<dbReference type="AlphaFoldDB" id="A0A839UKJ0"/>
<keyword evidence="2" id="KW-1133">Transmembrane helix</keyword>
<feature type="region of interest" description="Disordered" evidence="1">
    <location>
        <begin position="1"/>
        <end position="26"/>
    </location>
</feature>
<feature type="transmembrane region" description="Helical" evidence="2">
    <location>
        <begin position="45"/>
        <end position="75"/>
    </location>
</feature>